<dbReference type="InterPro" id="IPR050982">
    <property type="entry name" value="Auxin_biosynth/cation_transpt"/>
</dbReference>
<dbReference type="STRING" id="745531.A0A0C3RTZ3"/>
<sequence length="602" mass="66917">MTLTSSNLPTFSRLGIKPPHDIDVSAIGKAWLNQLTAFVSKKDIHGIVYACLFEEPWWRDLFALTWDTRTFQGSEAIEQFLRDRLDLSNFIFSSAVLQTPLADITWIVVTYTFETSTATGSGVARLVYTKDGTWRAVTVSTQLEGLKGFPELAGSLRDFGTSHGNWAQERQSEIEFPNGDPEVLILGAGQGGLEVAARLKHLGVTNLVIERNARVGDNWRKRYESLTLHDPIWQDHMPYLPFPSSWPVFPPAGKFANWLELYVEALELDVWTSCEAGKTTHNKCTGKWEVTVRRTDGSERVLSVNHVVIATGYPFKNTTFEGQGNFKGEIVRSIDYSSAIGFKGKKVVVIGASSSAHDISSDCADLGIDVTMYQRSSTCVLSVSKGILGMIPGMSLEDWEGVPIEDADRLRHSMPHLFTRLIHQRTTPKFAELDKETLDGLRGVGYQLNNGLFDAGIYANLLERGGGYYLGQYFQSFIIDGKIKMKTGGRIELITSTGVRFEDGTELSADIIVIATGFDDARIPIRQMLGDELGSDLAPIWGLDKEGELRGAWRELSPLENIWVMVGNLAWSRVFSKFLALQIKAKQEGVFGARYSPPTRLP</sequence>
<dbReference type="PRINTS" id="PR00368">
    <property type="entry name" value="FADPNR"/>
</dbReference>
<dbReference type="PRINTS" id="PR00411">
    <property type="entry name" value="PNDRDTASEI"/>
</dbReference>
<dbReference type="Proteomes" id="UP000053257">
    <property type="component" value="Unassembled WGS sequence"/>
</dbReference>
<accession>A0A0C3RTZ3</accession>
<name>A0A0C3RTZ3_PHLG1</name>
<keyword evidence="3" id="KW-1185">Reference proteome</keyword>
<dbReference type="AlphaFoldDB" id="A0A0C3RTZ3"/>
<evidence type="ECO:0000256" key="1">
    <source>
        <dbReference type="ARBA" id="ARBA00023002"/>
    </source>
</evidence>
<dbReference type="EMBL" id="KN840579">
    <property type="protein sequence ID" value="KIP04301.1"/>
    <property type="molecule type" value="Genomic_DNA"/>
</dbReference>
<dbReference type="GO" id="GO:0050660">
    <property type="term" value="F:flavin adenine dinucleotide binding"/>
    <property type="evidence" value="ECO:0007669"/>
    <property type="project" value="TreeGrafter"/>
</dbReference>
<dbReference type="Gene3D" id="3.50.50.60">
    <property type="entry name" value="FAD/NAD(P)-binding domain"/>
    <property type="match status" value="1"/>
</dbReference>
<proteinExistence type="predicted"/>
<evidence type="ECO:0000313" key="3">
    <source>
        <dbReference type="Proteomes" id="UP000053257"/>
    </source>
</evidence>
<dbReference type="Pfam" id="PF13738">
    <property type="entry name" value="Pyr_redox_3"/>
    <property type="match status" value="1"/>
</dbReference>
<evidence type="ECO:0000313" key="2">
    <source>
        <dbReference type="EMBL" id="KIP04301.1"/>
    </source>
</evidence>
<evidence type="ECO:0008006" key="4">
    <source>
        <dbReference type="Google" id="ProtNLM"/>
    </source>
</evidence>
<reference evidence="2 3" key="1">
    <citation type="journal article" date="2014" name="PLoS Genet.">
        <title>Analysis of the Phlebiopsis gigantea genome, transcriptome and secretome provides insight into its pioneer colonization strategies of wood.</title>
        <authorList>
            <person name="Hori C."/>
            <person name="Ishida T."/>
            <person name="Igarashi K."/>
            <person name="Samejima M."/>
            <person name="Suzuki H."/>
            <person name="Master E."/>
            <person name="Ferreira P."/>
            <person name="Ruiz-Duenas F.J."/>
            <person name="Held B."/>
            <person name="Canessa P."/>
            <person name="Larrondo L.F."/>
            <person name="Schmoll M."/>
            <person name="Druzhinina I.S."/>
            <person name="Kubicek C.P."/>
            <person name="Gaskell J.A."/>
            <person name="Kersten P."/>
            <person name="St John F."/>
            <person name="Glasner J."/>
            <person name="Sabat G."/>
            <person name="Splinter BonDurant S."/>
            <person name="Syed K."/>
            <person name="Yadav J."/>
            <person name="Mgbeahuruike A.C."/>
            <person name="Kovalchuk A."/>
            <person name="Asiegbu F.O."/>
            <person name="Lackner G."/>
            <person name="Hoffmeister D."/>
            <person name="Rencoret J."/>
            <person name="Gutierrez A."/>
            <person name="Sun H."/>
            <person name="Lindquist E."/>
            <person name="Barry K."/>
            <person name="Riley R."/>
            <person name="Grigoriev I.V."/>
            <person name="Henrissat B."/>
            <person name="Kues U."/>
            <person name="Berka R.M."/>
            <person name="Martinez A.T."/>
            <person name="Covert S.F."/>
            <person name="Blanchette R.A."/>
            <person name="Cullen D."/>
        </authorList>
    </citation>
    <scope>NUCLEOTIDE SEQUENCE [LARGE SCALE GENOMIC DNA]</scope>
    <source>
        <strain evidence="2 3">11061_1 CR5-6</strain>
    </source>
</reference>
<keyword evidence="1" id="KW-0560">Oxidoreductase</keyword>
<dbReference type="GO" id="GO:0004497">
    <property type="term" value="F:monooxygenase activity"/>
    <property type="evidence" value="ECO:0007669"/>
    <property type="project" value="TreeGrafter"/>
</dbReference>
<gene>
    <name evidence="2" type="ORF">PHLGIDRAFT_76154</name>
</gene>
<protein>
    <recommendedName>
        <fullName evidence="4">FAD/NAD(P)-binding domain-containing protein</fullName>
    </recommendedName>
</protein>
<dbReference type="PANTHER" id="PTHR43539">
    <property type="entry name" value="FLAVIN-BINDING MONOOXYGENASE-LIKE PROTEIN (AFU_ORTHOLOGUE AFUA_4G09220)"/>
    <property type="match status" value="1"/>
</dbReference>
<organism evidence="2 3">
    <name type="scientific">Phlebiopsis gigantea (strain 11061_1 CR5-6)</name>
    <name type="common">White-rot fungus</name>
    <name type="synonym">Peniophora gigantea</name>
    <dbReference type="NCBI Taxonomy" id="745531"/>
    <lineage>
        <taxon>Eukaryota</taxon>
        <taxon>Fungi</taxon>
        <taxon>Dikarya</taxon>
        <taxon>Basidiomycota</taxon>
        <taxon>Agaricomycotina</taxon>
        <taxon>Agaricomycetes</taxon>
        <taxon>Polyporales</taxon>
        <taxon>Phanerochaetaceae</taxon>
        <taxon>Phlebiopsis</taxon>
    </lineage>
</organism>
<dbReference type="PANTHER" id="PTHR43539:SF68">
    <property type="entry name" value="FLAVIN-BINDING MONOOXYGENASE-LIKE PROTEIN (AFU_ORTHOLOGUE AFUA_4G09220)"/>
    <property type="match status" value="1"/>
</dbReference>
<dbReference type="SUPFAM" id="SSF51905">
    <property type="entry name" value="FAD/NAD(P)-binding domain"/>
    <property type="match status" value="1"/>
</dbReference>
<dbReference type="HOGENOM" id="CLU_015676_1_0_1"/>
<dbReference type="OrthoDB" id="2789394at2759"/>
<dbReference type="InterPro" id="IPR036188">
    <property type="entry name" value="FAD/NAD-bd_sf"/>
</dbReference>